<evidence type="ECO:0000313" key="8">
    <source>
        <dbReference type="Proteomes" id="UP000586976"/>
    </source>
</evidence>
<evidence type="ECO:0000256" key="5">
    <source>
        <dbReference type="ARBA" id="ARBA00023210"/>
    </source>
</evidence>
<gene>
    <name evidence="7" type="ORF">H1V43_06925</name>
</gene>
<name>A0A7W2HEN6_9ACTN</name>
<keyword evidence="5" id="KW-0717">Septation</keyword>
<dbReference type="AlphaFoldDB" id="A0A7W2HEN6"/>
<dbReference type="GO" id="GO:0030428">
    <property type="term" value="C:cell septum"/>
    <property type="evidence" value="ECO:0007669"/>
    <property type="project" value="UniProtKB-SubCell"/>
</dbReference>
<keyword evidence="3 7" id="KW-0132">Cell division</keyword>
<dbReference type="InterPro" id="IPR006776">
    <property type="entry name" value="SsgB"/>
</dbReference>
<comment type="subcellular location">
    <subcellularLocation>
        <location evidence="1">Cell septum</location>
    </subcellularLocation>
</comment>
<keyword evidence="6" id="KW-0131">Cell cycle</keyword>
<accession>A0A7W2HEN6</accession>
<evidence type="ECO:0000256" key="4">
    <source>
        <dbReference type="ARBA" id="ARBA00022969"/>
    </source>
</evidence>
<dbReference type="Proteomes" id="UP000586976">
    <property type="component" value="Unassembled WGS sequence"/>
</dbReference>
<proteinExistence type="inferred from homology"/>
<evidence type="ECO:0000256" key="1">
    <source>
        <dbReference type="ARBA" id="ARBA00004431"/>
    </source>
</evidence>
<comment type="caution">
    <text evidence="7">The sequence shown here is derived from an EMBL/GenBank/DDBJ whole genome shotgun (WGS) entry which is preliminary data.</text>
</comment>
<dbReference type="EMBL" id="JACEQY010000004">
    <property type="protein sequence ID" value="MBA4861118.1"/>
    <property type="molecule type" value="Genomic_DNA"/>
</dbReference>
<evidence type="ECO:0000256" key="3">
    <source>
        <dbReference type="ARBA" id="ARBA00022618"/>
    </source>
</evidence>
<dbReference type="RefSeq" id="WP_181863156.1">
    <property type="nucleotide sequence ID" value="NZ_JACEQY010000004.1"/>
</dbReference>
<sequence length="151" mass="17484">MTENQPGPRAPGPKPNEIAPLSLRIFRIVWDSYRIPLRVEFRFDRDDPLVVSVTFRPEGGPPVTWWIGRDLLHDGLLAPTGIGDVRVWPRITRGRPMLRLRLERCGMRVLFELDLHRVEDWLFETYDLVPPGEELTGLDWDALVANPLEDH</sequence>
<dbReference type="InterPro" id="IPR038658">
    <property type="entry name" value="SsgB_sf"/>
</dbReference>
<evidence type="ECO:0000256" key="6">
    <source>
        <dbReference type="ARBA" id="ARBA00023306"/>
    </source>
</evidence>
<keyword evidence="8" id="KW-1185">Reference proteome</keyword>
<dbReference type="GO" id="GO:0000917">
    <property type="term" value="P:division septum assembly"/>
    <property type="evidence" value="ECO:0007669"/>
    <property type="project" value="UniProtKB-KW"/>
</dbReference>
<reference evidence="7 8" key="1">
    <citation type="submission" date="2020-07" db="EMBL/GenBank/DDBJ databases">
        <title>Streptomyces isolated from Indian soil.</title>
        <authorList>
            <person name="Mandal S."/>
            <person name="Maiti P.K."/>
        </authorList>
    </citation>
    <scope>NUCLEOTIDE SEQUENCE [LARGE SCALE GENOMIC DNA]</scope>
    <source>
        <strain evidence="7 8">PSKA54</strain>
    </source>
</reference>
<dbReference type="Pfam" id="PF04686">
    <property type="entry name" value="SsgA"/>
    <property type="match status" value="1"/>
</dbReference>
<evidence type="ECO:0000256" key="2">
    <source>
        <dbReference type="ARBA" id="ARBA00009323"/>
    </source>
</evidence>
<dbReference type="GO" id="GO:0030435">
    <property type="term" value="P:sporulation resulting in formation of a cellular spore"/>
    <property type="evidence" value="ECO:0007669"/>
    <property type="project" value="UniProtKB-KW"/>
</dbReference>
<evidence type="ECO:0000313" key="7">
    <source>
        <dbReference type="EMBL" id="MBA4861118.1"/>
    </source>
</evidence>
<organism evidence="7 8">
    <name type="scientific">Streptomyces himalayensis subsp. aureolus</name>
    <dbReference type="NCBI Taxonomy" id="2758039"/>
    <lineage>
        <taxon>Bacteria</taxon>
        <taxon>Bacillati</taxon>
        <taxon>Actinomycetota</taxon>
        <taxon>Actinomycetes</taxon>
        <taxon>Kitasatosporales</taxon>
        <taxon>Streptomycetaceae</taxon>
        <taxon>Streptomyces</taxon>
        <taxon>Streptomyces himalayensis</taxon>
    </lineage>
</organism>
<dbReference type="Gene3D" id="2.30.31.20">
    <property type="entry name" value="Sporulation-specific cell division protein SsgB"/>
    <property type="match status" value="1"/>
</dbReference>
<protein>
    <submittedName>
        <fullName evidence="7">SsgA family sporulation/cell division regulator</fullName>
    </submittedName>
</protein>
<keyword evidence="4" id="KW-0749">Sporulation</keyword>
<comment type="similarity">
    <text evidence="2">Belongs to the SsgA family.</text>
</comment>